<sequence length="293" mass="32420">MPNGEAINTSSETSLTSEGHVLPSKRIPTRRKFLKVVAGIAGTGLATRRNNTQPPVGGEVLLYEDNELLVAILTEGVSASFQNITYGDQYIKITGPCISINYERLAKRAYPRTPEEITWDSRLSQYAMDTLGIQIYLKRQAGSQGIFAMNTGSDFLRNIRRFQILGDGQFGISLPEHHFVIPIIPPGMVDTKFPHIIKVLDGLNSVIDLRSHVKTLTDGSTMSAGDDNYKYNPGEEICFDVVFRAGGISNIQDRYPSPSGVASFRLQLPSSNELPMWELEIARDPTPLIYDQA</sequence>
<evidence type="ECO:0000313" key="3">
    <source>
        <dbReference type="Proteomes" id="UP000178771"/>
    </source>
</evidence>
<reference evidence="2 3" key="1">
    <citation type="journal article" date="2016" name="Nat. Commun.">
        <title>Thousands of microbial genomes shed light on interconnected biogeochemical processes in an aquifer system.</title>
        <authorList>
            <person name="Anantharaman K."/>
            <person name="Brown C.T."/>
            <person name="Hug L.A."/>
            <person name="Sharon I."/>
            <person name="Castelle C.J."/>
            <person name="Probst A.J."/>
            <person name="Thomas B.C."/>
            <person name="Singh A."/>
            <person name="Wilkins M.J."/>
            <person name="Karaoz U."/>
            <person name="Brodie E.L."/>
            <person name="Williams K.H."/>
            <person name="Hubbard S.S."/>
            <person name="Banfield J.F."/>
        </authorList>
    </citation>
    <scope>NUCLEOTIDE SEQUENCE [LARGE SCALE GENOMIC DNA]</scope>
</reference>
<feature type="region of interest" description="Disordered" evidence="1">
    <location>
        <begin position="1"/>
        <end position="22"/>
    </location>
</feature>
<organism evidence="2 3">
    <name type="scientific">candidate division WWE3 bacterium RIFCSPLOWO2_01_FULL_39_13</name>
    <dbReference type="NCBI Taxonomy" id="1802624"/>
    <lineage>
        <taxon>Bacteria</taxon>
        <taxon>Katanobacteria</taxon>
    </lineage>
</organism>
<comment type="caution">
    <text evidence="2">The sequence shown here is derived from an EMBL/GenBank/DDBJ whole genome shotgun (WGS) entry which is preliminary data.</text>
</comment>
<name>A0A1F4V5A2_UNCKA</name>
<protein>
    <submittedName>
        <fullName evidence="2">Uncharacterized protein</fullName>
    </submittedName>
</protein>
<evidence type="ECO:0000313" key="2">
    <source>
        <dbReference type="EMBL" id="OGC52324.1"/>
    </source>
</evidence>
<dbReference type="AlphaFoldDB" id="A0A1F4V5A2"/>
<dbReference type="EMBL" id="MEVH01000003">
    <property type="protein sequence ID" value="OGC52324.1"/>
    <property type="molecule type" value="Genomic_DNA"/>
</dbReference>
<dbReference type="Proteomes" id="UP000178771">
    <property type="component" value="Unassembled WGS sequence"/>
</dbReference>
<accession>A0A1F4V5A2</accession>
<feature type="compositionally biased region" description="Polar residues" evidence="1">
    <location>
        <begin position="1"/>
        <end position="17"/>
    </location>
</feature>
<evidence type="ECO:0000256" key="1">
    <source>
        <dbReference type="SAM" id="MobiDB-lite"/>
    </source>
</evidence>
<proteinExistence type="predicted"/>
<gene>
    <name evidence="2" type="ORF">A2982_01955</name>
</gene>